<comment type="caution">
    <text evidence="2">The sequence shown here is derived from an EMBL/GenBank/DDBJ whole genome shotgun (WGS) entry which is preliminary data.</text>
</comment>
<organism evidence="2 3">
    <name type="scientific">Micrococcus flavus</name>
    <dbReference type="NCBI Taxonomy" id="384602"/>
    <lineage>
        <taxon>Bacteria</taxon>
        <taxon>Bacillati</taxon>
        <taxon>Actinomycetota</taxon>
        <taxon>Actinomycetes</taxon>
        <taxon>Micrococcales</taxon>
        <taxon>Micrococcaceae</taxon>
        <taxon>Micrococcus</taxon>
    </lineage>
</organism>
<evidence type="ECO:0000313" key="3">
    <source>
        <dbReference type="Proteomes" id="UP000560081"/>
    </source>
</evidence>
<dbReference type="AlphaFoldDB" id="A0A7W7L2B1"/>
<dbReference type="GO" id="GO:0003677">
    <property type="term" value="F:DNA binding"/>
    <property type="evidence" value="ECO:0007669"/>
    <property type="project" value="UniProtKB-KW"/>
</dbReference>
<accession>A0A7W7L2B1</accession>
<dbReference type="PRINTS" id="PR00598">
    <property type="entry name" value="HTHMARR"/>
</dbReference>
<sequence length="162" mass="18026">MAEMPSTVTGVTDHARALRRIVRLHGEVRSQMRRLMGLKDTDYAALALLMRRPMGPTELARALHLSTASATAVVDRLVATGHAVREPHPQDRRRTVVRAVESSREWAMAEVQHMVGLVGEVLADASEEESAAVLRFLERTAAHMEAWRDDLAVRADRREDAA</sequence>
<dbReference type="InterPro" id="IPR000835">
    <property type="entry name" value="HTH_MarR-typ"/>
</dbReference>
<protein>
    <submittedName>
        <fullName evidence="2">DNA-binding MarR family transcriptional regulator</fullName>
    </submittedName>
</protein>
<keyword evidence="2" id="KW-0238">DNA-binding</keyword>
<evidence type="ECO:0000313" key="2">
    <source>
        <dbReference type="EMBL" id="MBB4881743.1"/>
    </source>
</evidence>
<dbReference type="SMART" id="SM00347">
    <property type="entry name" value="HTH_MARR"/>
    <property type="match status" value="1"/>
</dbReference>
<dbReference type="InterPro" id="IPR036390">
    <property type="entry name" value="WH_DNA-bd_sf"/>
</dbReference>
<evidence type="ECO:0000259" key="1">
    <source>
        <dbReference type="PROSITE" id="PS50995"/>
    </source>
</evidence>
<dbReference type="GO" id="GO:0003700">
    <property type="term" value="F:DNA-binding transcription factor activity"/>
    <property type="evidence" value="ECO:0007669"/>
    <property type="project" value="InterPro"/>
</dbReference>
<name>A0A7W7L2B1_9MICC</name>
<dbReference type="InterPro" id="IPR039422">
    <property type="entry name" value="MarR/SlyA-like"/>
</dbReference>
<reference evidence="2 3" key="1">
    <citation type="submission" date="2020-08" db="EMBL/GenBank/DDBJ databases">
        <title>Sequencing the genomes of 1000 actinobacteria strains.</title>
        <authorList>
            <person name="Klenk H.-P."/>
        </authorList>
    </citation>
    <scope>NUCLEOTIDE SEQUENCE [LARGE SCALE GENOMIC DNA]</scope>
    <source>
        <strain evidence="2 3">DSM 19079</strain>
    </source>
</reference>
<keyword evidence="3" id="KW-1185">Reference proteome</keyword>
<dbReference type="EMBL" id="JACHMC010000001">
    <property type="protein sequence ID" value="MBB4881743.1"/>
    <property type="molecule type" value="Genomic_DNA"/>
</dbReference>
<dbReference type="InterPro" id="IPR036388">
    <property type="entry name" value="WH-like_DNA-bd_sf"/>
</dbReference>
<dbReference type="Proteomes" id="UP000560081">
    <property type="component" value="Unassembled WGS sequence"/>
</dbReference>
<dbReference type="PANTHER" id="PTHR33164:SF99">
    <property type="entry name" value="MARR FAMILY REGULATORY PROTEIN"/>
    <property type="match status" value="1"/>
</dbReference>
<dbReference type="Pfam" id="PF12802">
    <property type="entry name" value="MarR_2"/>
    <property type="match status" value="1"/>
</dbReference>
<gene>
    <name evidence="2" type="ORF">BJ976_000094</name>
</gene>
<dbReference type="SUPFAM" id="SSF46785">
    <property type="entry name" value="Winged helix' DNA-binding domain"/>
    <property type="match status" value="1"/>
</dbReference>
<dbReference type="PANTHER" id="PTHR33164">
    <property type="entry name" value="TRANSCRIPTIONAL REGULATOR, MARR FAMILY"/>
    <property type="match status" value="1"/>
</dbReference>
<dbReference type="GO" id="GO:0006950">
    <property type="term" value="P:response to stress"/>
    <property type="evidence" value="ECO:0007669"/>
    <property type="project" value="TreeGrafter"/>
</dbReference>
<dbReference type="RefSeq" id="WP_209281010.1">
    <property type="nucleotide sequence ID" value="NZ_BMLA01000010.1"/>
</dbReference>
<dbReference type="Gene3D" id="1.10.10.10">
    <property type="entry name" value="Winged helix-like DNA-binding domain superfamily/Winged helix DNA-binding domain"/>
    <property type="match status" value="1"/>
</dbReference>
<dbReference type="PROSITE" id="PS50995">
    <property type="entry name" value="HTH_MARR_2"/>
    <property type="match status" value="1"/>
</dbReference>
<proteinExistence type="predicted"/>
<feature type="domain" description="HTH marR-type" evidence="1">
    <location>
        <begin position="11"/>
        <end position="142"/>
    </location>
</feature>